<comment type="subcellular location">
    <subcellularLocation>
        <location evidence="2">Chromosome</location>
        <location evidence="2">Centromere</location>
    </subcellularLocation>
    <subcellularLocation>
        <location evidence="1">Nucleus</location>
    </subcellularLocation>
</comment>
<dbReference type="Proteomes" id="UP000824998">
    <property type="component" value="Unassembled WGS sequence"/>
</dbReference>
<dbReference type="GO" id="GO:0005634">
    <property type="term" value="C:nucleus"/>
    <property type="evidence" value="ECO:0007669"/>
    <property type="project" value="UniProtKB-SubCell"/>
</dbReference>
<keyword evidence="13" id="KW-1185">Reference proteome</keyword>
<feature type="domain" description="Borealin N-terminal" evidence="11">
    <location>
        <begin position="59"/>
        <end position="115"/>
    </location>
</feature>
<feature type="compositionally biased region" description="Acidic residues" evidence="10">
    <location>
        <begin position="172"/>
        <end position="181"/>
    </location>
</feature>
<dbReference type="PANTHER" id="PTHR16040">
    <property type="entry name" value="AUSTRALIN, ISOFORM A-RELATED"/>
    <property type="match status" value="1"/>
</dbReference>
<dbReference type="PANTHER" id="PTHR16040:SF7">
    <property type="entry name" value="AUSTRALIN, ISOFORM A-RELATED"/>
    <property type="match status" value="1"/>
</dbReference>
<protein>
    <submittedName>
        <fullName evidence="12">Borealin N terminal-domain-containing protein</fullName>
    </submittedName>
</protein>
<evidence type="ECO:0000313" key="12">
    <source>
        <dbReference type="EMBL" id="KAG9232675.1"/>
    </source>
</evidence>
<evidence type="ECO:0000256" key="10">
    <source>
        <dbReference type="SAM" id="MobiDB-lite"/>
    </source>
</evidence>
<name>A0A9P7YFI1_9HELO</name>
<dbReference type="GO" id="GO:0051233">
    <property type="term" value="C:spindle midzone"/>
    <property type="evidence" value="ECO:0007669"/>
    <property type="project" value="TreeGrafter"/>
</dbReference>
<dbReference type="OrthoDB" id="2392550at2759"/>
<feature type="region of interest" description="Disordered" evidence="10">
    <location>
        <begin position="270"/>
        <end position="381"/>
    </location>
</feature>
<feature type="compositionally biased region" description="Low complexity" evidence="10">
    <location>
        <begin position="357"/>
        <end position="371"/>
    </location>
</feature>
<dbReference type="GO" id="GO:0051301">
    <property type="term" value="P:cell division"/>
    <property type="evidence" value="ECO:0007669"/>
    <property type="project" value="UniProtKB-KW"/>
</dbReference>
<evidence type="ECO:0000256" key="3">
    <source>
        <dbReference type="ARBA" id="ARBA00009914"/>
    </source>
</evidence>
<dbReference type="GO" id="GO:0032133">
    <property type="term" value="C:chromosome passenger complex"/>
    <property type="evidence" value="ECO:0007669"/>
    <property type="project" value="TreeGrafter"/>
</dbReference>
<evidence type="ECO:0000313" key="13">
    <source>
        <dbReference type="Proteomes" id="UP000824998"/>
    </source>
</evidence>
<comment type="similarity">
    <text evidence="3">Belongs to the borealin family.</text>
</comment>
<keyword evidence="8" id="KW-0131">Cell cycle</keyword>
<keyword evidence="5" id="KW-0132">Cell division</keyword>
<evidence type="ECO:0000256" key="1">
    <source>
        <dbReference type="ARBA" id="ARBA00004123"/>
    </source>
</evidence>
<dbReference type="GO" id="GO:0000775">
    <property type="term" value="C:chromosome, centromeric region"/>
    <property type="evidence" value="ECO:0007669"/>
    <property type="project" value="UniProtKB-SubCell"/>
</dbReference>
<dbReference type="InterPro" id="IPR018867">
    <property type="entry name" value="Cell_div_borealin"/>
</dbReference>
<keyword evidence="6" id="KW-0498">Mitosis</keyword>
<feature type="compositionally biased region" description="Basic residues" evidence="10">
    <location>
        <begin position="1"/>
        <end position="10"/>
    </location>
</feature>
<proteinExistence type="inferred from homology"/>
<keyword evidence="7" id="KW-0539">Nucleus</keyword>
<dbReference type="AlphaFoldDB" id="A0A9P7YFI1"/>
<evidence type="ECO:0000256" key="5">
    <source>
        <dbReference type="ARBA" id="ARBA00022618"/>
    </source>
</evidence>
<dbReference type="InterPro" id="IPR018851">
    <property type="entry name" value="Borealin_N"/>
</dbReference>
<accession>A0A9P7YFI1</accession>
<dbReference type="GO" id="GO:0000070">
    <property type="term" value="P:mitotic sister chromatid segregation"/>
    <property type="evidence" value="ECO:0007669"/>
    <property type="project" value="TreeGrafter"/>
</dbReference>
<keyword evidence="4" id="KW-0158">Chromosome</keyword>
<evidence type="ECO:0000256" key="6">
    <source>
        <dbReference type="ARBA" id="ARBA00022776"/>
    </source>
</evidence>
<gene>
    <name evidence="12" type="ORF">BJ875DRAFT_72398</name>
</gene>
<sequence>MAPTRTKKRKSTESTTSSVDMQSFPAPPQMVPTKTRNPVRSPSNRSPIKKSKPGITMAQKQRLIENLQLEITERARKLRAQYALQAQGLRTRVEIRVNRIPTALRRAKMGDLFTKHNNATMKNDVASNNAHKNQQRIEKANTPSKARMEDAWEQNRASPSPQKPKKRPSEDISVDQENEDIENPKKRVRANPAPPVQAASRERVNPSHVLSPRSANSRTIARSPVRPGSPAKIMGRPVSPLKPMAPVPAGSASGILTNMVEKAKASRGAIAARKVAETRKVTETKAPPTGAGRGRRTAAAAQPAAPRPATRTGRGRAGTISDSSETSNMTVVRKPVPPKKEPAKRTVMGTLRGMGTAPNRKAPAPKVAAPATGGRVLRKRN</sequence>
<feature type="compositionally biased region" description="Polar residues" evidence="10">
    <location>
        <begin position="320"/>
        <end position="330"/>
    </location>
</feature>
<organism evidence="12 13">
    <name type="scientific">Amylocarpus encephaloides</name>
    <dbReference type="NCBI Taxonomy" id="45428"/>
    <lineage>
        <taxon>Eukaryota</taxon>
        <taxon>Fungi</taxon>
        <taxon>Dikarya</taxon>
        <taxon>Ascomycota</taxon>
        <taxon>Pezizomycotina</taxon>
        <taxon>Leotiomycetes</taxon>
        <taxon>Helotiales</taxon>
        <taxon>Helotiales incertae sedis</taxon>
        <taxon>Amylocarpus</taxon>
    </lineage>
</organism>
<feature type="region of interest" description="Disordered" evidence="10">
    <location>
        <begin position="118"/>
        <end position="245"/>
    </location>
</feature>
<evidence type="ECO:0000256" key="4">
    <source>
        <dbReference type="ARBA" id="ARBA00022454"/>
    </source>
</evidence>
<dbReference type="Pfam" id="PF10444">
    <property type="entry name" value="Nbl1_Borealin_N"/>
    <property type="match status" value="1"/>
</dbReference>
<keyword evidence="9" id="KW-0137">Centromere</keyword>
<evidence type="ECO:0000256" key="2">
    <source>
        <dbReference type="ARBA" id="ARBA00004584"/>
    </source>
</evidence>
<feature type="compositionally biased region" description="Polar residues" evidence="10">
    <location>
        <begin position="32"/>
        <end position="46"/>
    </location>
</feature>
<feature type="compositionally biased region" description="Polar residues" evidence="10">
    <location>
        <begin position="118"/>
        <end position="132"/>
    </location>
</feature>
<feature type="region of interest" description="Disordered" evidence="10">
    <location>
        <begin position="1"/>
        <end position="56"/>
    </location>
</feature>
<evidence type="ECO:0000256" key="9">
    <source>
        <dbReference type="ARBA" id="ARBA00023328"/>
    </source>
</evidence>
<feature type="compositionally biased region" description="Basic and acidic residues" evidence="10">
    <location>
        <begin position="274"/>
        <end position="283"/>
    </location>
</feature>
<reference evidence="12" key="1">
    <citation type="journal article" date="2021" name="IMA Fungus">
        <title>Genomic characterization of three marine fungi, including Emericellopsis atlantica sp. nov. with signatures of a generalist lifestyle and marine biomass degradation.</title>
        <authorList>
            <person name="Hagestad O.C."/>
            <person name="Hou L."/>
            <person name="Andersen J.H."/>
            <person name="Hansen E.H."/>
            <person name="Altermark B."/>
            <person name="Li C."/>
            <person name="Kuhnert E."/>
            <person name="Cox R.J."/>
            <person name="Crous P.W."/>
            <person name="Spatafora J.W."/>
            <person name="Lail K."/>
            <person name="Amirebrahimi M."/>
            <person name="Lipzen A."/>
            <person name="Pangilinan J."/>
            <person name="Andreopoulos W."/>
            <person name="Hayes R.D."/>
            <person name="Ng V."/>
            <person name="Grigoriev I.V."/>
            <person name="Jackson S.A."/>
            <person name="Sutton T.D.S."/>
            <person name="Dobson A.D.W."/>
            <person name="Rama T."/>
        </authorList>
    </citation>
    <scope>NUCLEOTIDE SEQUENCE</scope>
    <source>
        <strain evidence="12">TRa018bII</strain>
    </source>
</reference>
<evidence type="ECO:0000256" key="8">
    <source>
        <dbReference type="ARBA" id="ARBA00023306"/>
    </source>
</evidence>
<comment type="caution">
    <text evidence="12">The sequence shown here is derived from an EMBL/GenBank/DDBJ whole genome shotgun (WGS) entry which is preliminary data.</text>
</comment>
<evidence type="ECO:0000259" key="11">
    <source>
        <dbReference type="Pfam" id="PF10444"/>
    </source>
</evidence>
<evidence type="ECO:0000256" key="7">
    <source>
        <dbReference type="ARBA" id="ARBA00023242"/>
    </source>
</evidence>
<feature type="compositionally biased region" description="Low complexity" evidence="10">
    <location>
        <begin position="297"/>
        <end position="312"/>
    </location>
</feature>
<dbReference type="EMBL" id="MU251536">
    <property type="protein sequence ID" value="KAG9232675.1"/>
    <property type="molecule type" value="Genomic_DNA"/>
</dbReference>